<sequence length="325" mass="38202">MKSIVCWSKSKNGKCYLYDMDRLDNDIRMAQLGLEHVDELQSILNKCIENNSIEKVLNFKGEYLNILYLNNSYEKHMLSKYSSKHTIDKTHCKLANKNCNLTYESKKTFLQKLTNQVDTKIQLYNEDLSIIKKVQNYCSNYSGFKIHNDNCVYFKFDRDKCNSLIALYCNIENFNTMNMDSSPKPIFIFSGEGEYPFYKHTLLQLKYDTFMYPQITNYSISTSKEIKDQDIIIQLWDFQSFNPRRGHGTFILKNLEDIINKVTIKINEDLSLKKSIKLIIGTVPTTNNNSYEYLVRFYNKNGFTTICDMNLNEGNIPKMMVYKEV</sequence>
<comment type="caution">
    <text evidence="1">The sequence shown here is derived from an EMBL/GenBank/DDBJ whole genome shotgun (WGS) entry which is preliminary data.</text>
</comment>
<dbReference type="Proteomes" id="UP001057868">
    <property type="component" value="Unassembled WGS sequence"/>
</dbReference>
<organism evidence="1 2">
    <name type="scientific">Clostridium folliculivorans</name>
    <dbReference type="NCBI Taxonomy" id="2886038"/>
    <lineage>
        <taxon>Bacteria</taxon>
        <taxon>Bacillati</taxon>
        <taxon>Bacillota</taxon>
        <taxon>Clostridia</taxon>
        <taxon>Eubacteriales</taxon>
        <taxon>Clostridiaceae</taxon>
        <taxon>Clostridium</taxon>
    </lineage>
</organism>
<dbReference type="RefSeq" id="WP_261854110.1">
    <property type="nucleotide sequence ID" value="NZ_BQXY01000010.1"/>
</dbReference>
<proteinExistence type="predicted"/>
<keyword evidence="2" id="KW-1185">Reference proteome</keyword>
<dbReference type="AlphaFoldDB" id="A0A9W6DCQ7"/>
<accession>A0A9W6DCQ7</accession>
<name>A0A9W6DCQ7_9CLOT</name>
<dbReference type="EMBL" id="BQXY01000010">
    <property type="protein sequence ID" value="GKU27242.1"/>
    <property type="molecule type" value="Genomic_DNA"/>
</dbReference>
<protein>
    <submittedName>
        <fullName evidence="1">Uncharacterized protein</fullName>
    </submittedName>
</protein>
<evidence type="ECO:0000313" key="1">
    <source>
        <dbReference type="EMBL" id="GKU27242.1"/>
    </source>
</evidence>
<evidence type="ECO:0000313" key="2">
    <source>
        <dbReference type="Proteomes" id="UP001057868"/>
    </source>
</evidence>
<gene>
    <name evidence="1" type="ORF">CFOLD11_40690</name>
</gene>
<reference evidence="1" key="1">
    <citation type="journal article" date="2023" name="Int. J. Syst. Evol. Microbiol.">
        <title>&lt;i&gt;Clostridium folliculivorans&lt;/i&gt; sp. nov., isolated from soil samples of an organic paddy in Japan.</title>
        <authorList>
            <person name="Tazawa J."/>
            <person name="Kobayashi H."/>
            <person name="Tanizawa Y."/>
            <person name="Uchino A."/>
            <person name="Tanaka F."/>
            <person name="Urashima Y."/>
            <person name="Miura S."/>
            <person name="Sakamoto M."/>
            <person name="Ohkuma M."/>
            <person name="Tohno M."/>
        </authorList>
    </citation>
    <scope>NUCLEOTIDE SEQUENCE</scope>
    <source>
        <strain evidence="1">D1-1</strain>
    </source>
</reference>